<protein>
    <recommendedName>
        <fullName evidence="12">K(+)/H(+) antiporter NhaP2</fullName>
    </recommendedName>
    <alternativeName>
        <fullName evidence="12">Potassium/proton antiporter NhaP2</fullName>
    </alternativeName>
</protein>
<dbReference type="Gene3D" id="3.30.70.1450">
    <property type="entry name" value="Regulator of K+ conductance, C-terminal domain"/>
    <property type="match status" value="1"/>
</dbReference>
<keyword evidence="2 12" id="KW-0813">Transport</keyword>
<keyword evidence="4 12" id="KW-1003">Cell membrane</keyword>
<dbReference type="Gene3D" id="3.30.465.10">
    <property type="match status" value="1"/>
</dbReference>
<evidence type="ECO:0000256" key="5">
    <source>
        <dbReference type="ARBA" id="ARBA00022519"/>
    </source>
</evidence>
<dbReference type="PANTHER" id="PTHR32507:SF7">
    <property type="entry name" value="K(+)_H(+) ANTIPORTER NHAP2"/>
    <property type="match status" value="1"/>
</dbReference>
<dbReference type="NCBIfam" id="NF003715">
    <property type="entry name" value="PRK05326.1-2"/>
    <property type="match status" value="1"/>
</dbReference>
<sequence length="575" mass="61629">MEASAIYSLFIIGSVLVASSILLSSFSSKLGIPILVIFLALGMLAGIDGIGGIAFDNYPAAYLISNLALAIILLDGGMRTQASSFKVALGPALSLATVGVLITAGLTGLAAAWLFDLNLMNGFLVGAIIGSTDAAAVFSLLGGKGLNERVSATLEIESGSNDPMAVFLTITLIEMIQQGQSGLSWMFVVHLVQQFGLGIVLGLGGGWALLQMINRVSLAGGLYPLLAVSGGILVFALTTVLEGSGILAVYLCGFVLGNRPIRNRHGILQTFDGMAWLSQIGMFLVLGLLVNPTDLWHIALPATLLSLCLILVARPLSIIIGLLPFRGFNIRERIFISWVGLRGAVPIILAVFPMMAGLPHAPLFFNIAFFVVLVSLMVQGTSLGWAARKARVIVPPMASPISRVGLDIHPENPWEQFVYQLSADKWCVGAALRDLKMPRETRIAALFRDNLLLHPTGSTRLRENDVLCVIGRERDLPALGKLFSQSPPVALDQRFFGDFILQADARLHDVSEIYGIDLDEEANSQQTLGQLVSGIIGGAPVVGDQVEWKNMIWTVAEKEANEIVKIGVRVQEEKE</sequence>
<feature type="transmembrane region" description="Helical" evidence="12">
    <location>
        <begin position="222"/>
        <end position="252"/>
    </location>
</feature>
<evidence type="ECO:0000256" key="8">
    <source>
        <dbReference type="ARBA" id="ARBA00022958"/>
    </source>
</evidence>
<name>A0ABU8DEF3_ERWAP</name>
<feature type="transmembrane region" description="Helical" evidence="12">
    <location>
        <begin position="6"/>
        <end position="23"/>
    </location>
</feature>
<feature type="transmembrane region" description="Helical" evidence="12">
    <location>
        <begin position="273"/>
        <end position="290"/>
    </location>
</feature>
<evidence type="ECO:0000256" key="1">
    <source>
        <dbReference type="ARBA" id="ARBA00004651"/>
    </source>
</evidence>
<dbReference type="PROSITE" id="PS51202">
    <property type="entry name" value="RCK_C"/>
    <property type="match status" value="1"/>
</dbReference>
<dbReference type="SMART" id="SM01091">
    <property type="entry name" value="CorC_HlyC"/>
    <property type="match status" value="1"/>
</dbReference>
<feature type="transmembrane region" description="Helical" evidence="12">
    <location>
        <begin position="60"/>
        <end position="77"/>
    </location>
</feature>
<evidence type="ECO:0000256" key="10">
    <source>
        <dbReference type="ARBA" id="ARBA00023065"/>
    </source>
</evidence>
<keyword evidence="9 12" id="KW-1133">Transmembrane helix</keyword>
<dbReference type="SUPFAM" id="SSF116726">
    <property type="entry name" value="TrkA C-terminal domain-like"/>
    <property type="match status" value="1"/>
</dbReference>
<evidence type="ECO:0000256" key="7">
    <source>
        <dbReference type="ARBA" id="ARBA00022692"/>
    </source>
</evidence>
<keyword evidence="8 12" id="KW-0630">Potassium</keyword>
<comment type="subcellular location">
    <subcellularLocation>
        <location evidence="1 12">Cell membrane</location>
        <topology evidence="1 12">Multi-pass membrane protein</topology>
    </subcellularLocation>
</comment>
<evidence type="ECO:0000256" key="2">
    <source>
        <dbReference type="ARBA" id="ARBA00022448"/>
    </source>
</evidence>
<keyword evidence="7 12" id="KW-0812">Transmembrane</keyword>
<feature type="transmembrane region" description="Helical" evidence="12">
    <location>
        <begin position="296"/>
        <end position="323"/>
    </location>
</feature>
<evidence type="ECO:0000256" key="3">
    <source>
        <dbReference type="ARBA" id="ARBA00022449"/>
    </source>
</evidence>
<dbReference type="PANTHER" id="PTHR32507">
    <property type="entry name" value="NA(+)/H(+) ANTIPORTER 1"/>
    <property type="match status" value="1"/>
</dbReference>
<feature type="transmembrane region" description="Helical" evidence="12">
    <location>
        <begin position="30"/>
        <end position="54"/>
    </location>
</feature>
<dbReference type="InterPro" id="IPR036721">
    <property type="entry name" value="RCK_C_sf"/>
</dbReference>
<comment type="catalytic activity">
    <reaction evidence="12">
        <text>K(+)(in) + H(+)(out) = K(+)(out) + H(+)(in)</text>
        <dbReference type="Rhea" id="RHEA:29467"/>
        <dbReference type="ChEBI" id="CHEBI:15378"/>
        <dbReference type="ChEBI" id="CHEBI:29103"/>
    </reaction>
</comment>
<feature type="transmembrane region" description="Helical" evidence="12">
    <location>
        <begin position="89"/>
        <end position="115"/>
    </location>
</feature>
<keyword evidence="6 12" id="KW-0633">Potassium transport</keyword>
<accession>A0ABU8DEF3</accession>
<feature type="domain" description="RCK C-terminal" evidence="13">
    <location>
        <begin position="403"/>
        <end position="485"/>
    </location>
</feature>
<keyword evidence="3 12" id="KW-0050">Antiport</keyword>
<dbReference type="HAMAP" id="MF_01075">
    <property type="entry name" value="NhaP2"/>
    <property type="match status" value="1"/>
</dbReference>
<feature type="transmembrane region" description="Helical" evidence="12">
    <location>
        <begin position="335"/>
        <end position="357"/>
    </location>
</feature>
<dbReference type="NCBIfam" id="NF003714">
    <property type="entry name" value="PRK05326.1-1"/>
    <property type="match status" value="1"/>
</dbReference>
<evidence type="ECO:0000256" key="9">
    <source>
        <dbReference type="ARBA" id="ARBA00022989"/>
    </source>
</evidence>
<evidence type="ECO:0000256" key="6">
    <source>
        <dbReference type="ARBA" id="ARBA00022538"/>
    </source>
</evidence>
<dbReference type="SUPFAM" id="SSF56176">
    <property type="entry name" value="FAD-binding/transporter-associated domain-like"/>
    <property type="match status" value="1"/>
</dbReference>
<evidence type="ECO:0000256" key="11">
    <source>
        <dbReference type="ARBA" id="ARBA00023136"/>
    </source>
</evidence>
<dbReference type="InterPro" id="IPR006037">
    <property type="entry name" value="RCK_C"/>
</dbReference>
<dbReference type="Gene3D" id="1.20.1530.20">
    <property type="match status" value="1"/>
</dbReference>
<dbReference type="EMBL" id="JBANEI010000005">
    <property type="protein sequence ID" value="MEI2681902.1"/>
    <property type="molecule type" value="Genomic_DNA"/>
</dbReference>
<dbReference type="InterPro" id="IPR036318">
    <property type="entry name" value="FAD-bd_PCMH-like_sf"/>
</dbReference>
<dbReference type="GeneID" id="89473277"/>
<dbReference type="InterPro" id="IPR038770">
    <property type="entry name" value="Na+/solute_symporter_sf"/>
</dbReference>
<dbReference type="InterPro" id="IPR006153">
    <property type="entry name" value="Cation/H_exchanger_TM"/>
</dbReference>
<keyword evidence="11 12" id="KW-0472">Membrane</keyword>
<feature type="transmembrane region" description="Helical" evidence="12">
    <location>
        <begin position="121"/>
        <end position="141"/>
    </location>
</feature>
<dbReference type="Pfam" id="PF00999">
    <property type="entry name" value="Na_H_Exchanger"/>
    <property type="match status" value="1"/>
</dbReference>
<evidence type="ECO:0000313" key="15">
    <source>
        <dbReference type="Proteomes" id="UP001306592"/>
    </source>
</evidence>
<evidence type="ECO:0000256" key="4">
    <source>
        <dbReference type="ARBA" id="ARBA00022475"/>
    </source>
</evidence>
<dbReference type="RefSeq" id="WP_048915901.1">
    <property type="nucleotide sequence ID" value="NZ_CAKKMT010000001.1"/>
</dbReference>
<organism evidence="14 15">
    <name type="scientific">Erwinia aphidicola</name>
    <dbReference type="NCBI Taxonomy" id="68334"/>
    <lineage>
        <taxon>Bacteria</taxon>
        <taxon>Pseudomonadati</taxon>
        <taxon>Pseudomonadota</taxon>
        <taxon>Gammaproteobacteria</taxon>
        <taxon>Enterobacterales</taxon>
        <taxon>Erwiniaceae</taxon>
        <taxon>Erwinia</taxon>
    </lineage>
</organism>
<evidence type="ECO:0000256" key="12">
    <source>
        <dbReference type="HAMAP-Rule" id="MF_01075"/>
    </source>
</evidence>
<dbReference type="InterPro" id="IPR016169">
    <property type="entry name" value="FAD-bd_PCMH_sub2"/>
</dbReference>
<feature type="transmembrane region" description="Helical" evidence="12">
    <location>
        <begin position="363"/>
        <end position="387"/>
    </location>
</feature>
<keyword evidence="5" id="KW-0997">Cell inner membrane</keyword>
<keyword evidence="10 12" id="KW-0406">Ion transport</keyword>
<dbReference type="InterPro" id="IPR005170">
    <property type="entry name" value="Transptr-assoc_dom"/>
</dbReference>
<comment type="similarity">
    <text evidence="12">Belongs to the monovalent cation:proton antiporter 1 (CPA1) transporter (TC 2.A.36) family. NhaP2 subfamily.</text>
</comment>
<comment type="function">
    <text evidence="12">K(+)/H(+) antiporter that extrudes potassium in exchange for external protons and maintains the internal concentration of potassium under toxic levels.</text>
</comment>
<reference evidence="14 15" key="1">
    <citation type="submission" date="2024-02" db="EMBL/GenBank/DDBJ databases">
        <title>First report Erwinia aphidicola in onion in Chile.</title>
        <authorList>
            <person name="Valenzuela M."/>
            <person name="Pena M."/>
            <person name="Dutta B."/>
        </authorList>
    </citation>
    <scope>NUCLEOTIDE SEQUENCE [LARGE SCALE GENOMIC DNA]</scope>
    <source>
        <strain evidence="14 15">QCJ3A</strain>
    </source>
</reference>
<feature type="transmembrane region" description="Helical" evidence="12">
    <location>
        <begin position="185"/>
        <end position="210"/>
    </location>
</feature>
<evidence type="ECO:0000313" key="14">
    <source>
        <dbReference type="EMBL" id="MEI2681902.1"/>
    </source>
</evidence>
<dbReference type="InterPro" id="IPR023729">
    <property type="entry name" value="NhaP2"/>
</dbReference>
<dbReference type="Pfam" id="PF02080">
    <property type="entry name" value="TrkA_C"/>
    <property type="match status" value="1"/>
</dbReference>
<comment type="caution">
    <text evidence="14">The sequence shown here is derived from an EMBL/GenBank/DDBJ whole genome shotgun (WGS) entry which is preliminary data.</text>
</comment>
<gene>
    <name evidence="12" type="primary">nhaP2</name>
    <name evidence="14" type="ORF">V8N49_09540</name>
</gene>
<proteinExistence type="inferred from homology"/>
<dbReference type="NCBIfam" id="NF003716">
    <property type="entry name" value="PRK05326.1-3"/>
    <property type="match status" value="1"/>
</dbReference>
<dbReference type="Proteomes" id="UP001306592">
    <property type="component" value="Unassembled WGS sequence"/>
</dbReference>
<dbReference type="Pfam" id="PF03471">
    <property type="entry name" value="CorC_HlyC"/>
    <property type="match status" value="1"/>
</dbReference>
<keyword evidence="15" id="KW-1185">Reference proteome</keyword>
<evidence type="ECO:0000259" key="13">
    <source>
        <dbReference type="PROSITE" id="PS51202"/>
    </source>
</evidence>